<evidence type="ECO:0000256" key="1">
    <source>
        <dbReference type="ARBA" id="ARBA00004496"/>
    </source>
</evidence>
<dbReference type="EMBL" id="LLXU01000098">
    <property type="protein sequence ID" value="KRG40442.1"/>
    <property type="molecule type" value="Genomic_DNA"/>
</dbReference>
<dbReference type="InterPro" id="IPR000835">
    <property type="entry name" value="HTH_MarR-typ"/>
</dbReference>
<reference evidence="7 8" key="1">
    <citation type="submission" date="2015-10" db="EMBL/GenBank/DDBJ databases">
        <title>Genome sequencing and analysis of members of genus Stenotrophomonas.</title>
        <authorList>
            <person name="Patil P.P."/>
            <person name="Midha S."/>
            <person name="Patil P.B."/>
        </authorList>
    </citation>
    <scope>NUCLEOTIDE SEQUENCE [LARGE SCALE GENOMIC DNA]</scope>
    <source>
        <strain evidence="7 8">JCM 16536</strain>
    </source>
</reference>
<dbReference type="PROSITE" id="PS50995">
    <property type="entry name" value="HTH_MARR_2"/>
    <property type="match status" value="1"/>
</dbReference>
<dbReference type="AlphaFoldDB" id="A0A0R0AEC7"/>
<gene>
    <name evidence="7" type="ORF">ARC20_01485</name>
</gene>
<keyword evidence="3" id="KW-0805">Transcription regulation</keyword>
<accession>A0A0R0AEC7</accession>
<dbReference type="FunFam" id="1.10.10.10:FF:000163">
    <property type="entry name" value="MarR family transcriptional regulator"/>
    <property type="match status" value="1"/>
</dbReference>
<evidence type="ECO:0000256" key="2">
    <source>
        <dbReference type="ARBA" id="ARBA00022490"/>
    </source>
</evidence>
<dbReference type="InterPro" id="IPR039422">
    <property type="entry name" value="MarR/SlyA-like"/>
</dbReference>
<name>A0A0R0AEC7_9GAMM</name>
<keyword evidence="2" id="KW-0963">Cytoplasm</keyword>
<keyword evidence="5" id="KW-0804">Transcription</keyword>
<dbReference type="CDD" id="cd00090">
    <property type="entry name" value="HTH_ARSR"/>
    <property type="match status" value="1"/>
</dbReference>
<dbReference type="GO" id="GO:0003677">
    <property type="term" value="F:DNA binding"/>
    <property type="evidence" value="ECO:0007669"/>
    <property type="project" value="UniProtKB-KW"/>
</dbReference>
<dbReference type="SMART" id="SM00347">
    <property type="entry name" value="HTH_MARR"/>
    <property type="match status" value="1"/>
</dbReference>
<protein>
    <submittedName>
        <fullName evidence="7">MarR family transcriptional regulator</fullName>
    </submittedName>
</protein>
<dbReference type="InterPro" id="IPR055166">
    <property type="entry name" value="Transc_reg_Sar_Rot_HTH"/>
</dbReference>
<proteinExistence type="predicted"/>
<dbReference type="Gene3D" id="1.10.10.10">
    <property type="entry name" value="Winged helix-like DNA-binding domain superfamily/Winged helix DNA-binding domain"/>
    <property type="match status" value="1"/>
</dbReference>
<dbReference type="RefSeq" id="WP_057647813.1">
    <property type="nucleotide sequence ID" value="NZ_LLXU01000098.1"/>
</dbReference>
<dbReference type="InterPro" id="IPR036388">
    <property type="entry name" value="WH-like_DNA-bd_sf"/>
</dbReference>
<dbReference type="Pfam" id="PF22381">
    <property type="entry name" value="Staph_reg_Sar_Rot"/>
    <property type="match status" value="1"/>
</dbReference>
<keyword evidence="8" id="KW-1185">Reference proteome</keyword>
<dbReference type="STRING" id="676599.ARC20_01485"/>
<dbReference type="GO" id="GO:0006950">
    <property type="term" value="P:response to stress"/>
    <property type="evidence" value="ECO:0007669"/>
    <property type="project" value="TreeGrafter"/>
</dbReference>
<dbReference type="SUPFAM" id="SSF46785">
    <property type="entry name" value="Winged helix' DNA-binding domain"/>
    <property type="match status" value="1"/>
</dbReference>
<dbReference type="PANTHER" id="PTHR33164:SF5">
    <property type="entry name" value="ORGANIC HYDROPEROXIDE RESISTANCE TRANSCRIPTIONAL REGULATOR"/>
    <property type="match status" value="1"/>
</dbReference>
<evidence type="ECO:0000313" key="8">
    <source>
        <dbReference type="Proteomes" id="UP000051802"/>
    </source>
</evidence>
<evidence type="ECO:0000259" key="6">
    <source>
        <dbReference type="PROSITE" id="PS50995"/>
    </source>
</evidence>
<dbReference type="GO" id="GO:0003700">
    <property type="term" value="F:DNA-binding transcription factor activity"/>
    <property type="evidence" value="ECO:0007669"/>
    <property type="project" value="InterPro"/>
</dbReference>
<evidence type="ECO:0000256" key="4">
    <source>
        <dbReference type="ARBA" id="ARBA00023125"/>
    </source>
</evidence>
<dbReference type="GO" id="GO:0005737">
    <property type="term" value="C:cytoplasm"/>
    <property type="evidence" value="ECO:0007669"/>
    <property type="project" value="UniProtKB-SubCell"/>
</dbReference>
<dbReference type="Proteomes" id="UP000051802">
    <property type="component" value="Unassembled WGS sequence"/>
</dbReference>
<keyword evidence="4" id="KW-0238">DNA-binding</keyword>
<evidence type="ECO:0000256" key="3">
    <source>
        <dbReference type="ARBA" id="ARBA00023015"/>
    </source>
</evidence>
<feature type="domain" description="HTH marR-type" evidence="6">
    <location>
        <begin position="16"/>
        <end position="153"/>
    </location>
</feature>
<dbReference type="OrthoDB" id="9806864at2"/>
<evidence type="ECO:0000313" key="7">
    <source>
        <dbReference type="EMBL" id="KRG40442.1"/>
    </source>
</evidence>
<sequence>MDKPLPFDAAESLKLDNQLCFALYSTQLAMNKLYRGLLKALDLTYPQYLVMLVLWEQDQRTVSDIGERLFLDSATLTPLLKRLEAAGLVSRRRATADERQVVISLTDAGRALRAKAADVPQQIGCAVACSLDEAKALHGRLNQLRENLGRAAR</sequence>
<evidence type="ECO:0000256" key="5">
    <source>
        <dbReference type="ARBA" id="ARBA00023163"/>
    </source>
</evidence>
<organism evidence="7 8">
    <name type="scientific">Stenotrophomonas panacihumi</name>
    <dbReference type="NCBI Taxonomy" id="676599"/>
    <lineage>
        <taxon>Bacteria</taxon>
        <taxon>Pseudomonadati</taxon>
        <taxon>Pseudomonadota</taxon>
        <taxon>Gammaproteobacteria</taxon>
        <taxon>Lysobacterales</taxon>
        <taxon>Lysobacteraceae</taxon>
        <taxon>Stenotrophomonas</taxon>
    </lineage>
</organism>
<comment type="caution">
    <text evidence="7">The sequence shown here is derived from an EMBL/GenBank/DDBJ whole genome shotgun (WGS) entry which is preliminary data.</text>
</comment>
<dbReference type="PANTHER" id="PTHR33164">
    <property type="entry name" value="TRANSCRIPTIONAL REGULATOR, MARR FAMILY"/>
    <property type="match status" value="1"/>
</dbReference>
<comment type="subcellular location">
    <subcellularLocation>
        <location evidence="1">Cytoplasm</location>
    </subcellularLocation>
</comment>
<dbReference type="InterPro" id="IPR011991">
    <property type="entry name" value="ArsR-like_HTH"/>
</dbReference>
<dbReference type="PRINTS" id="PR00598">
    <property type="entry name" value="HTHMARR"/>
</dbReference>
<dbReference type="InterPro" id="IPR036390">
    <property type="entry name" value="WH_DNA-bd_sf"/>
</dbReference>